<sequence>MAHRACRKFPKITNHLIFYELRSKGLITDFWSATCLLAYKSPPNVFLNFFRPFKIFVGMTFSGKTRLPFFGLQAGQRKVGCRQPGAA</sequence>
<protein>
    <submittedName>
        <fullName evidence="1">Uncharacterized protein</fullName>
    </submittedName>
</protein>
<proteinExistence type="predicted"/>
<accession>A0A9E2L5M5</accession>
<reference evidence="1" key="2">
    <citation type="submission" date="2021-04" db="EMBL/GenBank/DDBJ databases">
        <authorList>
            <person name="Gilroy R."/>
        </authorList>
    </citation>
    <scope>NUCLEOTIDE SEQUENCE</scope>
    <source>
        <strain evidence="1">G3-2149</strain>
    </source>
</reference>
<dbReference type="EMBL" id="JAHLFU010000004">
    <property type="protein sequence ID" value="MBU3852238.1"/>
    <property type="molecule type" value="Genomic_DNA"/>
</dbReference>
<reference evidence="1" key="1">
    <citation type="journal article" date="2021" name="PeerJ">
        <title>Extensive microbial diversity within the chicken gut microbiome revealed by metagenomics and culture.</title>
        <authorList>
            <person name="Gilroy R."/>
            <person name="Ravi A."/>
            <person name="Getino M."/>
            <person name="Pursley I."/>
            <person name="Horton D.L."/>
            <person name="Alikhan N.F."/>
            <person name="Baker D."/>
            <person name="Gharbi K."/>
            <person name="Hall N."/>
            <person name="Watson M."/>
            <person name="Adriaenssens E.M."/>
            <person name="Foster-Nyarko E."/>
            <person name="Jarju S."/>
            <person name="Secka A."/>
            <person name="Antonio M."/>
            <person name="Oren A."/>
            <person name="Chaudhuri R.R."/>
            <person name="La Ragione R."/>
            <person name="Hildebrand F."/>
            <person name="Pallen M.J."/>
        </authorList>
    </citation>
    <scope>NUCLEOTIDE SEQUENCE</scope>
    <source>
        <strain evidence="1">G3-2149</strain>
    </source>
</reference>
<evidence type="ECO:0000313" key="1">
    <source>
        <dbReference type="EMBL" id="MBU3852238.1"/>
    </source>
</evidence>
<dbReference type="AlphaFoldDB" id="A0A9E2L5M5"/>
<feature type="non-terminal residue" evidence="1">
    <location>
        <position position="87"/>
    </location>
</feature>
<comment type="caution">
    <text evidence="1">The sequence shown here is derived from an EMBL/GenBank/DDBJ whole genome shotgun (WGS) entry which is preliminary data.</text>
</comment>
<evidence type="ECO:0000313" key="2">
    <source>
        <dbReference type="Proteomes" id="UP000823865"/>
    </source>
</evidence>
<organism evidence="1 2">
    <name type="scientific">Candidatus Paraprevotella stercoravium</name>
    <dbReference type="NCBI Taxonomy" id="2838725"/>
    <lineage>
        <taxon>Bacteria</taxon>
        <taxon>Pseudomonadati</taxon>
        <taxon>Bacteroidota</taxon>
        <taxon>Bacteroidia</taxon>
        <taxon>Bacteroidales</taxon>
        <taxon>Prevotellaceae</taxon>
        <taxon>Paraprevotella</taxon>
    </lineage>
</organism>
<name>A0A9E2L5M5_9BACT</name>
<dbReference type="Proteomes" id="UP000823865">
    <property type="component" value="Unassembled WGS sequence"/>
</dbReference>
<gene>
    <name evidence="1" type="ORF">H9789_00140</name>
</gene>